<dbReference type="Proteomes" id="UP000586042">
    <property type="component" value="Unassembled WGS sequence"/>
</dbReference>
<keyword evidence="2" id="KW-1185">Reference proteome</keyword>
<dbReference type="Pfam" id="PF19450">
    <property type="entry name" value="DUF5988"/>
    <property type="match status" value="1"/>
</dbReference>
<evidence type="ECO:0000313" key="2">
    <source>
        <dbReference type="Proteomes" id="UP000586042"/>
    </source>
</evidence>
<dbReference type="InterPro" id="IPR046030">
    <property type="entry name" value="DUF5988"/>
</dbReference>
<accession>A0A7Y6IBQ2</accession>
<dbReference type="AlphaFoldDB" id="A0A7Y6IBQ2"/>
<dbReference type="RefSeq" id="WP_175592257.1">
    <property type="nucleotide sequence ID" value="NZ_JABWGN010000010.1"/>
</dbReference>
<reference evidence="1 2" key="1">
    <citation type="submission" date="2020-06" db="EMBL/GenBank/DDBJ databases">
        <title>Nonomuraea sp. SMC257, a novel actinomycete isolated from soil.</title>
        <authorList>
            <person name="Chanama M."/>
        </authorList>
    </citation>
    <scope>NUCLEOTIDE SEQUENCE [LARGE SCALE GENOMIC DNA]</scope>
    <source>
        <strain evidence="1 2">SMC257</strain>
    </source>
</reference>
<dbReference type="EMBL" id="JABWGN010000010">
    <property type="protein sequence ID" value="NUW34793.1"/>
    <property type="molecule type" value="Genomic_DNA"/>
</dbReference>
<organism evidence="1 2">
    <name type="scientific">Nonomuraea montanisoli</name>
    <dbReference type="NCBI Taxonomy" id="2741721"/>
    <lineage>
        <taxon>Bacteria</taxon>
        <taxon>Bacillati</taxon>
        <taxon>Actinomycetota</taxon>
        <taxon>Actinomycetes</taxon>
        <taxon>Streptosporangiales</taxon>
        <taxon>Streptosporangiaceae</taxon>
        <taxon>Nonomuraea</taxon>
    </lineage>
</organism>
<proteinExistence type="predicted"/>
<evidence type="ECO:0000313" key="1">
    <source>
        <dbReference type="EMBL" id="NUW34793.1"/>
    </source>
</evidence>
<sequence>MSPTVSQEITAVLVGGPEHLPVDRRVQRVSAGTDTLKLPHGAGYEHFRHHGESTTVDGADALVFQWVMHTAIAE</sequence>
<gene>
    <name evidence="1" type="ORF">HTZ77_25665</name>
</gene>
<protein>
    <submittedName>
        <fullName evidence="1">Uncharacterized protein</fullName>
    </submittedName>
</protein>
<comment type="caution">
    <text evidence="1">The sequence shown here is derived from an EMBL/GenBank/DDBJ whole genome shotgun (WGS) entry which is preliminary data.</text>
</comment>
<name>A0A7Y6IBQ2_9ACTN</name>